<evidence type="ECO:0000313" key="2">
    <source>
        <dbReference type="Proteomes" id="UP001057402"/>
    </source>
</evidence>
<keyword evidence="2" id="KW-1185">Reference proteome</keyword>
<dbReference type="EMBL" id="CM042883">
    <property type="protein sequence ID" value="KAI4378227.1"/>
    <property type="molecule type" value="Genomic_DNA"/>
</dbReference>
<sequence>MLHELNIDESEVPRMCLELYREHGTTMAGLKVQENSEKHNLQRICCLVSTPDPVLRNLLLSMLQRKIFTNSDKEHAAQLLHKNNPLTQRQQKCLSQEESSVNQL</sequence>
<dbReference type="Proteomes" id="UP001057402">
    <property type="component" value="Chromosome 4"/>
</dbReference>
<organism evidence="1 2">
    <name type="scientific">Melastoma candidum</name>
    <dbReference type="NCBI Taxonomy" id="119954"/>
    <lineage>
        <taxon>Eukaryota</taxon>
        <taxon>Viridiplantae</taxon>
        <taxon>Streptophyta</taxon>
        <taxon>Embryophyta</taxon>
        <taxon>Tracheophyta</taxon>
        <taxon>Spermatophyta</taxon>
        <taxon>Magnoliopsida</taxon>
        <taxon>eudicotyledons</taxon>
        <taxon>Gunneridae</taxon>
        <taxon>Pentapetalae</taxon>
        <taxon>rosids</taxon>
        <taxon>malvids</taxon>
        <taxon>Myrtales</taxon>
        <taxon>Melastomataceae</taxon>
        <taxon>Melastomatoideae</taxon>
        <taxon>Melastomateae</taxon>
        <taxon>Melastoma</taxon>
    </lineage>
</organism>
<comment type="caution">
    <text evidence="1">The sequence shown here is derived from an EMBL/GenBank/DDBJ whole genome shotgun (WGS) entry which is preliminary data.</text>
</comment>
<reference evidence="2" key="1">
    <citation type="journal article" date="2023" name="Front. Plant Sci.">
        <title>Chromosomal-level genome assembly of Melastoma candidum provides insights into trichome evolution.</title>
        <authorList>
            <person name="Zhong Y."/>
            <person name="Wu W."/>
            <person name="Sun C."/>
            <person name="Zou P."/>
            <person name="Liu Y."/>
            <person name="Dai S."/>
            <person name="Zhou R."/>
        </authorList>
    </citation>
    <scope>NUCLEOTIDE SEQUENCE [LARGE SCALE GENOMIC DNA]</scope>
</reference>
<name>A0ACB9RIG6_9MYRT</name>
<evidence type="ECO:0000313" key="1">
    <source>
        <dbReference type="EMBL" id="KAI4378227.1"/>
    </source>
</evidence>
<proteinExistence type="predicted"/>
<gene>
    <name evidence="1" type="ORF">MLD38_015736</name>
</gene>
<protein>
    <submittedName>
        <fullName evidence="1">Uncharacterized protein</fullName>
    </submittedName>
</protein>
<accession>A0ACB9RIG6</accession>